<organism evidence="4 5">
    <name type="scientific">Fusarium austroafricanum</name>
    <dbReference type="NCBI Taxonomy" id="2364996"/>
    <lineage>
        <taxon>Eukaryota</taxon>
        <taxon>Fungi</taxon>
        <taxon>Dikarya</taxon>
        <taxon>Ascomycota</taxon>
        <taxon>Pezizomycotina</taxon>
        <taxon>Sordariomycetes</taxon>
        <taxon>Hypocreomycetidae</taxon>
        <taxon>Hypocreales</taxon>
        <taxon>Nectriaceae</taxon>
        <taxon>Fusarium</taxon>
        <taxon>Fusarium concolor species complex</taxon>
    </lineage>
</organism>
<dbReference type="InterPro" id="IPR021858">
    <property type="entry name" value="Fun_TF"/>
</dbReference>
<dbReference type="SMART" id="SM00066">
    <property type="entry name" value="GAL4"/>
    <property type="match status" value="1"/>
</dbReference>
<dbReference type="PANTHER" id="PTHR37534:SF39">
    <property type="entry name" value="TRANSCRIPTION FACTOR DOMAIN-CONTAINING PROTEIN"/>
    <property type="match status" value="1"/>
</dbReference>
<dbReference type="InterPro" id="IPR036864">
    <property type="entry name" value="Zn2-C6_fun-type_DNA-bd_sf"/>
</dbReference>
<dbReference type="Pfam" id="PF11951">
    <property type="entry name" value="Fungal_trans_2"/>
    <property type="match status" value="1"/>
</dbReference>
<reference evidence="4" key="1">
    <citation type="submission" date="2020-01" db="EMBL/GenBank/DDBJ databases">
        <title>Identification and distribution of gene clusters putatively required for synthesis of sphingolipid metabolism inhibitors in phylogenetically diverse species of the filamentous fungus Fusarium.</title>
        <authorList>
            <person name="Kim H.-S."/>
            <person name="Busman M."/>
            <person name="Brown D.W."/>
            <person name="Divon H."/>
            <person name="Uhlig S."/>
            <person name="Proctor R.H."/>
        </authorList>
    </citation>
    <scope>NUCLEOTIDE SEQUENCE</scope>
    <source>
        <strain evidence="4">NRRL 53441</strain>
    </source>
</reference>
<dbReference type="GO" id="GO:0000981">
    <property type="term" value="F:DNA-binding transcription factor activity, RNA polymerase II-specific"/>
    <property type="evidence" value="ECO:0007669"/>
    <property type="project" value="InterPro"/>
</dbReference>
<keyword evidence="2" id="KW-0539">Nucleus</keyword>
<comment type="subcellular location">
    <subcellularLocation>
        <location evidence="1">Nucleus</location>
    </subcellularLocation>
</comment>
<feature type="domain" description="Zn(2)-C6 fungal-type" evidence="3">
    <location>
        <begin position="5"/>
        <end position="33"/>
    </location>
</feature>
<evidence type="ECO:0000313" key="5">
    <source>
        <dbReference type="Proteomes" id="UP000605986"/>
    </source>
</evidence>
<keyword evidence="5" id="KW-1185">Reference proteome</keyword>
<dbReference type="CDD" id="cd00067">
    <property type="entry name" value="GAL4"/>
    <property type="match status" value="1"/>
</dbReference>
<dbReference type="InterPro" id="IPR001138">
    <property type="entry name" value="Zn2Cys6_DnaBD"/>
</dbReference>
<sequence>MVSQGCGTCRARKVRCDQSFPKCNRCIKAGRVCKGYGLQLSWPRRNDTRRAIVGPEPKQRRPLGSQSKHRLVNTSFTDITLHDLVSTSNKTYGFVFKELAQAGLLFFDSPPTETVQAPLQIFKAPAASATVHLNSFDQELFQYFIYQASYSITAFGHDAPRVREVMIRMALSDISPSSIAILQSALSLASFHRGGGLDTTARYKIAAIQQLAKSTKGDIGLIESACHIAAGVILYTLEIHQTSMESNHWLWWACGTTKIVKTAGLDNIKHAHDQDLIALVGCVHYSNTMGRFSLRHWQPNVTIEPGNGYDEGYDTFHPAVCTDGQPITVSGTPHEILYLLSEVFNTIVMSSDPRYRTEYYKTQLQTLDWRLRRLGSAAKDTSTTTIEAYPSAGLEVELYRLSTLIYLRRASAGILSIDQKFRDWVKQAFILLEQLPACQWPFPLLIFGCEAQTDDERVIILDIIHRTAKNKQYWNIATVKRVIETVWVQKDLYVEEMDYIKKLGVILSSTEKSVPAFV</sequence>
<dbReference type="GO" id="GO:0000976">
    <property type="term" value="F:transcription cis-regulatory region binding"/>
    <property type="evidence" value="ECO:0007669"/>
    <property type="project" value="TreeGrafter"/>
</dbReference>
<dbReference type="Gene3D" id="4.10.240.10">
    <property type="entry name" value="Zn(2)-C6 fungal-type DNA-binding domain"/>
    <property type="match status" value="1"/>
</dbReference>
<dbReference type="GO" id="GO:0008270">
    <property type="term" value="F:zinc ion binding"/>
    <property type="evidence" value="ECO:0007669"/>
    <property type="project" value="InterPro"/>
</dbReference>
<dbReference type="PROSITE" id="PS50048">
    <property type="entry name" value="ZN2_CY6_FUNGAL_2"/>
    <property type="match status" value="1"/>
</dbReference>
<dbReference type="OrthoDB" id="5130013at2759"/>
<dbReference type="GO" id="GO:0045944">
    <property type="term" value="P:positive regulation of transcription by RNA polymerase II"/>
    <property type="evidence" value="ECO:0007669"/>
    <property type="project" value="TreeGrafter"/>
</dbReference>
<evidence type="ECO:0000256" key="1">
    <source>
        <dbReference type="ARBA" id="ARBA00004123"/>
    </source>
</evidence>
<evidence type="ECO:0000259" key="3">
    <source>
        <dbReference type="PROSITE" id="PS50048"/>
    </source>
</evidence>
<evidence type="ECO:0000313" key="4">
    <source>
        <dbReference type="EMBL" id="KAF4451300.1"/>
    </source>
</evidence>
<proteinExistence type="predicted"/>
<dbReference type="GO" id="GO:0005634">
    <property type="term" value="C:nucleus"/>
    <property type="evidence" value="ECO:0007669"/>
    <property type="project" value="UniProtKB-SubCell"/>
</dbReference>
<name>A0A8H4KHB6_9HYPO</name>
<gene>
    <name evidence="4" type="ORF">F53441_5721</name>
</gene>
<protein>
    <submittedName>
        <fullName evidence="4">Arginine metabolism regulation protein II</fullName>
    </submittedName>
</protein>
<dbReference type="AlphaFoldDB" id="A0A8H4KHB6"/>
<dbReference type="EMBL" id="JAADJG010000223">
    <property type="protein sequence ID" value="KAF4451300.1"/>
    <property type="molecule type" value="Genomic_DNA"/>
</dbReference>
<dbReference type="PANTHER" id="PTHR37534">
    <property type="entry name" value="TRANSCRIPTIONAL ACTIVATOR PROTEIN UGA3"/>
    <property type="match status" value="1"/>
</dbReference>
<dbReference type="PROSITE" id="PS00463">
    <property type="entry name" value="ZN2_CY6_FUNGAL_1"/>
    <property type="match status" value="1"/>
</dbReference>
<dbReference type="SUPFAM" id="SSF57701">
    <property type="entry name" value="Zn2/Cys6 DNA-binding domain"/>
    <property type="match status" value="1"/>
</dbReference>
<comment type="caution">
    <text evidence="4">The sequence shown here is derived from an EMBL/GenBank/DDBJ whole genome shotgun (WGS) entry which is preliminary data.</text>
</comment>
<dbReference type="Proteomes" id="UP000605986">
    <property type="component" value="Unassembled WGS sequence"/>
</dbReference>
<evidence type="ECO:0000256" key="2">
    <source>
        <dbReference type="ARBA" id="ARBA00023242"/>
    </source>
</evidence>
<dbReference type="Pfam" id="PF00172">
    <property type="entry name" value="Zn_clus"/>
    <property type="match status" value="1"/>
</dbReference>
<accession>A0A8H4KHB6</accession>